<keyword evidence="2" id="KW-0548">Nucleotidyltransferase</keyword>
<keyword evidence="2" id="KW-0695">RNA-directed DNA polymerase</keyword>
<feature type="compositionally biased region" description="Polar residues" evidence="1">
    <location>
        <begin position="30"/>
        <end position="45"/>
    </location>
</feature>
<comment type="caution">
    <text evidence="2">The sequence shown here is derived from an EMBL/GenBank/DDBJ whole genome shotgun (WGS) entry which is preliminary data.</text>
</comment>
<organism evidence="2">
    <name type="scientific">Tanacetum cinerariifolium</name>
    <name type="common">Dalmatian daisy</name>
    <name type="synonym">Chrysanthemum cinerariifolium</name>
    <dbReference type="NCBI Taxonomy" id="118510"/>
    <lineage>
        <taxon>Eukaryota</taxon>
        <taxon>Viridiplantae</taxon>
        <taxon>Streptophyta</taxon>
        <taxon>Embryophyta</taxon>
        <taxon>Tracheophyta</taxon>
        <taxon>Spermatophyta</taxon>
        <taxon>Magnoliopsida</taxon>
        <taxon>eudicotyledons</taxon>
        <taxon>Gunneridae</taxon>
        <taxon>Pentapetalae</taxon>
        <taxon>asterids</taxon>
        <taxon>campanulids</taxon>
        <taxon>Asterales</taxon>
        <taxon>Asteraceae</taxon>
        <taxon>Asteroideae</taxon>
        <taxon>Anthemideae</taxon>
        <taxon>Anthemidinae</taxon>
        <taxon>Tanacetum</taxon>
    </lineage>
</organism>
<gene>
    <name evidence="2" type="ORF">Tci_685947</name>
</gene>
<dbReference type="EMBL" id="BKCJ010560734">
    <property type="protein sequence ID" value="GFB13976.1"/>
    <property type="molecule type" value="Genomic_DNA"/>
</dbReference>
<accession>A0A699L2H8</accession>
<name>A0A699L2H8_TANCI</name>
<dbReference type="GO" id="GO:0003964">
    <property type="term" value="F:RNA-directed DNA polymerase activity"/>
    <property type="evidence" value="ECO:0007669"/>
    <property type="project" value="UniProtKB-KW"/>
</dbReference>
<feature type="region of interest" description="Disordered" evidence="1">
    <location>
        <begin position="30"/>
        <end position="63"/>
    </location>
</feature>
<evidence type="ECO:0000256" key="1">
    <source>
        <dbReference type="SAM" id="MobiDB-lite"/>
    </source>
</evidence>
<keyword evidence="2" id="KW-0808">Transferase</keyword>
<protein>
    <submittedName>
        <fullName evidence="2">Reverse transcriptase domain-containing protein</fullName>
    </submittedName>
</protein>
<evidence type="ECO:0000313" key="2">
    <source>
        <dbReference type="EMBL" id="GFB13976.1"/>
    </source>
</evidence>
<sequence length="116" mass="12958">MFLTLTSETNRGVRPYGPVHNCVSPYTPMSTQAEPISTPPTSVVRSTVGKGNEQTLKNPNRPASDATLREYCDKHYHQLLPLIAEKVHQGKAQQDKLKDVKAHLNFEGCSRRNSKI</sequence>
<proteinExistence type="predicted"/>
<reference evidence="2" key="1">
    <citation type="journal article" date="2019" name="Sci. Rep.">
        <title>Draft genome of Tanacetum cinerariifolium, the natural source of mosquito coil.</title>
        <authorList>
            <person name="Yamashiro T."/>
            <person name="Shiraishi A."/>
            <person name="Satake H."/>
            <person name="Nakayama K."/>
        </authorList>
    </citation>
    <scope>NUCLEOTIDE SEQUENCE</scope>
</reference>
<dbReference type="AlphaFoldDB" id="A0A699L2H8"/>